<evidence type="ECO:0000313" key="2">
    <source>
        <dbReference type="EMBL" id="GAA5156887.1"/>
    </source>
</evidence>
<keyword evidence="3" id="KW-1185">Reference proteome</keyword>
<proteinExistence type="predicted"/>
<comment type="caution">
    <text evidence="2">The sequence shown here is derived from an EMBL/GenBank/DDBJ whole genome shotgun (WGS) entry which is preliminary data.</text>
</comment>
<evidence type="ECO:0000313" key="3">
    <source>
        <dbReference type="Proteomes" id="UP001500192"/>
    </source>
</evidence>
<accession>A0ABP9QAF5</accession>
<feature type="compositionally biased region" description="Basic and acidic residues" evidence="1">
    <location>
        <begin position="79"/>
        <end position="101"/>
    </location>
</feature>
<protein>
    <submittedName>
        <fullName evidence="2">Uncharacterized protein</fullName>
    </submittedName>
</protein>
<name>A0ABP9QAF5_9PSEU</name>
<sequence>MDHLDNVRQGVRAVLPDGLLHDWTGHSAVNFRDKYVVPMSPLSAVRVRGGHGRRRPGRPGWFHPADGQHDHGAAIVTDRTYHQEDFDDGDPNKTDDTSALV</sequence>
<feature type="compositionally biased region" description="Basic residues" evidence="1">
    <location>
        <begin position="48"/>
        <end position="57"/>
    </location>
</feature>
<dbReference type="Proteomes" id="UP001500192">
    <property type="component" value="Unassembled WGS sequence"/>
</dbReference>
<reference evidence="3" key="1">
    <citation type="journal article" date="2019" name="Int. J. Syst. Evol. Microbiol.">
        <title>The Global Catalogue of Microorganisms (GCM) 10K type strain sequencing project: providing services to taxonomists for standard genome sequencing and annotation.</title>
        <authorList>
            <consortium name="The Broad Institute Genomics Platform"/>
            <consortium name="The Broad Institute Genome Sequencing Center for Infectious Disease"/>
            <person name="Wu L."/>
            <person name="Ma J."/>
        </authorList>
    </citation>
    <scope>NUCLEOTIDE SEQUENCE [LARGE SCALE GENOMIC DNA]</scope>
    <source>
        <strain evidence="3">JCM 18054</strain>
    </source>
</reference>
<feature type="region of interest" description="Disordered" evidence="1">
    <location>
        <begin position="47"/>
        <end position="101"/>
    </location>
</feature>
<gene>
    <name evidence="2" type="ORF">GCM10023214_15330</name>
</gene>
<evidence type="ECO:0000256" key="1">
    <source>
        <dbReference type="SAM" id="MobiDB-lite"/>
    </source>
</evidence>
<dbReference type="EMBL" id="BAABIB010000041">
    <property type="protein sequence ID" value="GAA5156887.1"/>
    <property type="molecule type" value="Genomic_DNA"/>
</dbReference>
<organism evidence="2 3">
    <name type="scientific">Amycolatopsis dongchuanensis</name>
    <dbReference type="NCBI Taxonomy" id="1070866"/>
    <lineage>
        <taxon>Bacteria</taxon>
        <taxon>Bacillati</taxon>
        <taxon>Actinomycetota</taxon>
        <taxon>Actinomycetes</taxon>
        <taxon>Pseudonocardiales</taxon>
        <taxon>Pseudonocardiaceae</taxon>
        <taxon>Amycolatopsis</taxon>
    </lineage>
</organism>